<dbReference type="EMBL" id="CM024792">
    <property type="protein sequence ID" value="KAG8003244.1"/>
    <property type="molecule type" value="Genomic_DNA"/>
</dbReference>
<gene>
    <name evidence="1" type="ORF">GBF38_007654</name>
</gene>
<reference evidence="1" key="1">
    <citation type="submission" date="2020-04" db="EMBL/GenBank/DDBJ databases">
        <title>A chromosome-scale assembly and high-density genetic map of the yellow drum (Nibea albiflora) genome.</title>
        <authorList>
            <person name="Xu D."/>
            <person name="Zhang W."/>
            <person name="Chen R."/>
            <person name="Tan P."/>
            <person name="Wang L."/>
            <person name="Song H."/>
            <person name="Tian L."/>
            <person name="Zhu Q."/>
            <person name="Wang B."/>
        </authorList>
    </citation>
    <scope>NUCLEOTIDE SEQUENCE</scope>
    <source>
        <strain evidence="1">ZJHYS-2018</strain>
    </source>
</reference>
<accession>A0ACB7EMU0</accession>
<evidence type="ECO:0000313" key="1">
    <source>
        <dbReference type="EMBL" id="KAG8003244.1"/>
    </source>
</evidence>
<organism evidence="1 2">
    <name type="scientific">Nibea albiflora</name>
    <name type="common">Yellow drum</name>
    <name type="synonym">Corvina albiflora</name>
    <dbReference type="NCBI Taxonomy" id="240163"/>
    <lineage>
        <taxon>Eukaryota</taxon>
        <taxon>Metazoa</taxon>
        <taxon>Chordata</taxon>
        <taxon>Craniata</taxon>
        <taxon>Vertebrata</taxon>
        <taxon>Euteleostomi</taxon>
        <taxon>Actinopterygii</taxon>
        <taxon>Neopterygii</taxon>
        <taxon>Teleostei</taxon>
        <taxon>Neoteleostei</taxon>
        <taxon>Acanthomorphata</taxon>
        <taxon>Eupercaria</taxon>
        <taxon>Sciaenidae</taxon>
        <taxon>Nibea</taxon>
    </lineage>
</organism>
<evidence type="ECO:0000313" key="2">
    <source>
        <dbReference type="Proteomes" id="UP000805704"/>
    </source>
</evidence>
<keyword evidence="2" id="KW-1185">Reference proteome</keyword>
<sequence>RETEKQRAETLQLDMDHLLMLLLLLWTSESVRLVGGDSRCAGTLQVKRQDWRPVAASDWALREASVVCRDLGCGSAVSLRLREQSTVTSVWLIRSQCVLSGYPMRGCSSVGSSSFVLHLSCSDSVRLVDGTSLCSGRLEVKSDQLWSSVCEADFDQQDAEVVCRELGCGAPSVLQGALYGEVEAAIWTKEFQCGGHESALLDCRSSGSTRNTCSPGKAVGLTCSEPVRLVGGSSRCAGTLEVKQGDWRPMDSVRLVNGTSLCSGRLEVKSDQLWSSVCEADFDQQDAEVVCRELGCGAPSVLQGALYGEVEAAIWTKEFQCGGHESALLDCRSSGSTRNTCSPGKAVGLTCSEPVRLVGGSSRCAGTLEVKQGDWRPMDSVRLVDGTSLCSGRLEVKSDQLWSSVCEADFDQQDAEVVCRELGCGAPSVLQGALYGEVEAAIWTKEFQCGGHESALLDCRSSGSTRNTCSPGKAVGLTCSEPVRLVGGSSRCAGTLEMKRGHWGPVIYSLWTLKDAAVVCRVLDCGSAVYIVERKESSYRSGWKISSKCFQSGFALRECLTSQSTYDPPHILDLTCSDSVRLVDGTSLCSGRLEVKSDQPNQLWSSVCEADFDQQDAEVVCRELGCGAPSVLQGALYGQVEAAIWTKEFQCGGHESALLDCRSSGSTRNTCSPGKAVGLTCSEPVRLVGGRSRCAGTLEVKRGDWMSVIYSLWTLKDAAVVCRDLDCGSAVSVGQRKESSDRSGWKISSECVQSRFALRECLTSQSTSSILDLTCSDSVRLVDGTSLCSGRLEVKSDQLWSSVCEADFDQQDAEVVCRELGCGAPSVLQGALYGEVEAAIWTKEFQCGGHESALLDCRSSGSTRNTCSPGKAVGLTCSEPVRLVTGRSHCSGTLEMKNLGDWKPVGYLRYHLTMEEAAVVCRDLGCGSLSAKRRKKSSDRSVWIIGPNCITSESALRDCVRPGFSDYILYLICSDQLVHPSISVSSSVDEVSEVQQQGFHVLWGSSFTISCSIQPQYPGGSFQLTFTSSNTAHNYTHPAVNHSAHFLFPVAEPAHQGNYSCVYHVYVFSHKFSSKSHRLCLTGSVPTVLVIRWVIVPLTLLLVNTALYFYYKASMAQKPGRQQNTELVDMDLGVCAAEGGPPEEEAVQGAD</sequence>
<comment type="caution">
    <text evidence="1">The sequence shown here is derived from an EMBL/GenBank/DDBJ whole genome shotgun (WGS) entry which is preliminary data.</text>
</comment>
<dbReference type="Proteomes" id="UP000805704">
    <property type="component" value="Chromosome 4"/>
</dbReference>
<proteinExistence type="predicted"/>
<name>A0ACB7EMU0_NIBAL</name>
<feature type="non-terminal residue" evidence="1">
    <location>
        <position position="1"/>
    </location>
</feature>
<protein>
    <submittedName>
        <fullName evidence="1">Uncharacterized protein</fullName>
    </submittedName>
</protein>